<comment type="caution">
    <text evidence="1">The sequence shown here is derived from an EMBL/GenBank/DDBJ whole genome shotgun (WGS) entry which is preliminary data.</text>
</comment>
<name>A0AAV5SFY5_9BILA</name>
<dbReference type="Proteomes" id="UP001432027">
    <property type="component" value="Unassembled WGS sequence"/>
</dbReference>
<evidence type="ECO:0000313" key="2">
    <source>
        <dbReference type="Proteomes" id="UP001432027"/>
    </source>
</evidence>
<proteinExistence type="predicted"/>
<protein>
    <submittedName>
        <fullName evidence="1">Uncharacterized protein</fullName>
    </submittedName>
</protein>
<sequence length="106" mass="11995">MGVHFGCKQQSRRGRTPAGGSAWLQLLQEEEELQLLVLQPPPQSQSKRLLGRGFLRGFRSLLPRRSLRLPGRCSMSCILRVSCSSFGRTAHDAHDDHENDHDEEET</sequence>
<keyword evidence="2" id="KW-1185">Reference proteome</keyword>
<accession>A0AAV5SFY5</accession>
<reference evidence="1" key="1">
    <citation type="submission" date="2023-10" db="EMBL/GenBank/DDBJ databases">
        <title>Genome assembly of Pristionchus species.</title>
        <authorList>
            <person name="Yoshida K."/>
            <person name="Sommer R.J."/>
        </authorList>
    </citation>
    <scope>NUCLEOTIDE SEQUENCE</scope>
    <source>
        <strain evidence="1">RS0144</strain>
    </source>
</reference>
<dbReference type="EMBL" id="BTSX01000001">
    <property type="protein sequence ID" value="GMS79065.1"/>
    <property type="molecule type" value="Genomic_DNA"/>
</dbReference>
<evidence type="ECO:0000313" key="1">
    <source>
        <dbReference type="EMBL" id="GMS79065.1"/>
    </source>
</evidence>
<dbReference type="AlphaFoldDB" id="A0AAV5SFY5"/>
<organism evidence="1 2">
    <name type="scientific">Pristionchus entomophagus</name>
    <dbReference type="NCBI Taxonomy" id="358040"/>
    <lineage>
        <taxon>Eukaryota</taxon>
        <taxon>Metazoa</taxon>
        <taxon>Ecdysozoa</taxon>
        <taxon>Nematoda</taxon>
        <taxon>Chromadorea</taxon>
        <taxon>Rhabditida</taxon>
        <taxon>Rhabditina</taxon>
        <taxon>Diplogasteromorpha</taxon>
        <taxon>Diplogasteroidea</taxon>
        <taxon>Neodiplogasteridae</taxon>
        <taxon>Pristionchus</taxon>
    </lineage>
</organism>
<gene>
    <name evidence="1" type="ORF">PENTCL1PPCAC_1240</name>
</gene>